<dbReference type="EMBL" id="KN833077">
    <property type="protein sequence ID" value="KIM73651.1"/>
    <property type="molecule type" value="Genomic_DNA"/>
</dbReference>
<dbReference type="AlphaFoldDB" id="A0A0C3F153"/>
<gene>
    <name evidence="1" type="ORF">PILCRDRAFT_723876</name>
</gene>
<organism evidence="1 2">
    <name type="scientific">Piloderma croceum (strain F 1598)</name>
    <dbReference type="NCBI Taxonomy" id="765440"/>
    <lineage>
        <taxon>Eukaryota</taxon>
        <taxon>Fungi</taxon>
        <taxon>Dikarya</taxon>
        <taxon>Basidiomycota</taxon>
        <taxon>Agaricomycotina</taxon>
        <taxon>Agaricomycetes</taxon>
        <taxon>Agaricomycetidae</taxon>
        <taxon>Atheliales</taxon>
        <taxon>Atheliaceae</taxon>
        <taxon>Piloderma</taxon>
    </lineage>
</organism>
<reference evidence="2" key="2">
    <citation type="submission" date="2015-01" db="EMBL/GenBank/DDBJ databases">
        <title>Evolutionary Origins and Diversification of the Mycorrhizal Mutualists.</title>
        <authorList>
            <consortium name="DOE Joint Genome Institute"/>
            <consortium name="Mycorrhizal Genomics Consortium"/>
            <person name="Kohler A."/>
            <person name="Kuo A."/>
            <person name="Nagy L.G."/>
            <person name="Floudas D."/>
            <person name="Copeland A."/>
            <person name="Barry K.W."/>
            <person name="Cichocki N."/>
            <person name="Veneault-Fourrey C."/>
            <person name="LaButti K."/>
            <person name="Lindquist E.A."/>
            <person name="Lipzen A."/>
            <person name="Lundell T."/>
            <person name="Morin E."/>
            <person name="Murat C."/>
            <person name="Riley R."/>
            <person name="Ohm R."/>
            <person name="Sun H."/>
            <person name="Tunlid A."/>
            <person name="Henrissat B."/>
            <person name="Grigoriev I.V."/>
            <person name="Hibbett D.S."/>
            <person name="Martin F."/>
        </authorList>
    </citation>
    <scope>NUCLEOTIDE SEQUENCE [LARGE SCALE GENOMIC DNA]</scope>
    <source>
        <strain evidence="2">F 1598</strain>
    </source>
</reference>
<reference evidence="1 2" key="1">
    <citation type="submission" date="2014-04" db="EMBL/GenBank/DDBJ databases">
        <authorList>
            <consortium name="DOE Joint Genome Institute"/>
            <person name="Kuo A."/>
            <person name="Tarkka M."/>
            <person name="Buscot F."/>
            <person name="Kohler A."/>
            <person name="Nagy L.G."/>
            <person name="Floudas D."/>
            <person name="Copeland A."/>
            <person name="Barry K.W."/>
            <person name="Cichocki N."/>
            <person name="Veneault-Fourrey C."/>
            <person name="LaButti K."/>
            <person name="Lindquist E.A."/>
            <person name="Lipzen A."/>
            <person name="Lundell T."/>
            <person name="Morin E."/>
            <person name="Murat C."/>
            <person name="Sun H."/>
            <person name="Tunlid A."/>
            <person name="Henrissat B."/>
            <person name="Grigoriev I.V."/>
            <person name="Hibbett D.S."/>
            <person name="Martin F."/>
            <person name="Nordberg H.P."/>
            <person name="Cantor M.N."/>
            <person name="Hua S.X."/>
        </authorList>
    </citation>
    <scope>NUCLEOTIDE SEQUENCE [LARGE SCALE GENOMIC DNA]</scope>
    <source>
        <strain evidence="1 2">F 1598</strain>
    </source>
</reference>
<keyword evidence="2" id="KW-1185">Reference proteome</keyword>
<evidence type="ECO:0000313" key="2">
    <source>
        <dbReference type="Proteomes" id="UP000054166"/>
    </source>
</evidence>
<protein>
    <submittedName>
        <fullName evidence="1">Uncharacterized protein</fullName>
    </submittedName>
</protein>
<accession>A0A0C3F153</accession>
<evidence type="ECO:0000313" key="1">
    <source>
        <dbReference type="EMBL" id="KIM73651.1"/>
    </source>
</evidence>
<dbReference type="InParanoid" id="A0A0C3F153"/>
<dbReference type="HOGENOM" id="CLU_2292736_0_0_1"/>
<dbReference type="Proteomes" id="UP000054166">
    <property type="component" value="Unassembled WGS sequence"/>
</dbReference>
<name>A0A0C3F153_PILCF</name>
<proteinExistence type="predicted"/>
<sequence length="101" mass="11521">MGVNRLELRLLDFSRCRALQYQRVRAIVSVFPMTISRCFPLPVMDLQLARRLVFAWNSATSEARRFRDVTPISRRSKAIPVVNIVPPIGTFSIDSDVAIMV</sequence>